<keyword evidence="3" id="KW-1185">Reference proteome</keyword>
<accession>A0ABD1CWA4</accession>
<keyword evidence="1" id="KW-0732">Signal</keyword>
<dbReference type="Proteomes" id="UP001562425">
    <property type="component" value="Unassembled WGS sequence"/>
</dbReference>
<evidence type="ECO:0000313" key="2">
    <source>
        <dbReference type="EMBL" id="KAL1380720.1"/>
    </source>
</evidence>
<feature type="signal peptide" evidence="1">
    <location>
        <begin position="1"/>
        <end position="31"/>
    </location>
</feature>
<evidence type="ECO:0000313" key="3">
    <source>
        <dbReference type="Proteomes" id="UP001562425"/>
    </source>
</evidence>
<dbReference type="EMBL" id="JBEHCU010008988">
    <property type="protein sequence ID" value="KAL1380720.1"/>
    <property type="molecule type" value="Genomic_DNA"/>
</dbReference>
<gene>
    <name evidence="2" type="ORF">pipiens_013981</name>
</gene>
<dbReference type="AlphaFoldDB" id="A0ABD1CWA4"/>
<comment type="caution">
    <text evidence="2">The sequence shown here is derived from an EMBL/GenBank/DDBJ whole genome shotgun (WGS) entry which is preliminary data.</text>
</comment>
<protein>
    <submittedName>
        <fullName evidence="2">Uncharacterized protein</fullName>
    </submittedName>
</protein>
<proteinExistence type="predicted"/>
<sequence>MVKTTTASALSAMLIVGLCAAVCLLPGGTDAKRHGPLLVEDEGARRNRPAASQERPVFAEWGPHVAAAAAPKILGPANIEKQ</sequence>
<name>A0ABD1CWA4_CULPP</name>
<organism evidence="2 3">
    <name type="scientific">Culex pipiens pipiens</name>
    <name type="common">Northern house mosquito</name>
    <dbReference type="NCBI Taxonomy" id="38569"/>
    <lineage>
        <taxon>Eukaryota</taxon>
        <taxon>Metazoa</taxon>
        <taxon>Ecdysozoa</taxon>
        <taxon>Arthropoda</taxon>
        <taxon>Hexapoda</taxon>
        <taxon>Insecta</taxon>
        <taxon>Pterygota</taxon>
        <taxon>Neoptera</taxon>
        <taxon>Endopterygota</taxon>
        <taxon>Diptera</taxon>
        <taxon>Nematocera</taxon>
        <taxon>Culicoidea</taxon>
        <taxon>Culicidae</taxon>
        <taxon>Culicinae</taxon>
        <taxon>Culicini</taxon>
        <taxon>Culex</taxon>
        <taxon>Culex</taxon>
    </lineage>
</organism>
<evidence type="ECO:0000256" key="1">
    <source>
        <dbReference type="SAM" id="SignalP"/>
    </source>
</evidence>
<reference evidence="2 3" key="1">
    <citation type="submission" date="2024-05" db="EMBL/GenBank/DDBJ databases">
        <title>Culex pipiens pipiens assembly and annotation.</title>
        <authorList>
            <person name="Alout H."/>
            <person name="Durand T."/>
        </authorList>
    </citation>
    <scope>NUCLEOTIDE SEQUENCE [LARGE SCALE GENOMIC DNA]</scope>
    <source>
        <strain evidence="2">HA-2024</strain>
        <tissue evidence="2">Whole body</tissue>
    </source>
</reference>
<feature type="chain" id="PRO_5044868392" evidence="1">
    <location>
        <begin position="32"/>
        <end position="82"/>
    </location>
</feature>